<evidence type="ECO:0000256" key="9">
    <source>
        <dbReference type="ARBA" id="ARBA00023004"/>
    </source>
</evidence>
<evidence type="ECO:0000256" key="4">
    <source>
        <dbReference type="ARBA" id="ARBA00011738"/>
    </source>
</evidence>
<gene>
    <name evidence="14" type="ORF">AWB79_07036</name>
</gene>
<comment type="subunit">
    <text evidence="4">Homodimer.</text>
</comment>
<sequence>MFRNVVVCSILAASSLCLSLFPASSAHADEKVSVRLRWLPQAQFAGYYVALAKGFYKANGLDVTINPGGPNINVETLVSSGADTFGVGGGAEAQLFARDKGLPLVAIGMMLQQSPHVFVAKSDSGIKTLSDLKGKKVSTWFTGAQYTLYAMLASQKLEPTDAKVVPQAASMSPFIDGQIDVATATRYNELVTLNENGVKNLTVFKPSDFGVVSQADSIITSEKFLQAHRDQATAFLSATLQGWKYAFEHRDEAVDIVMASAPGANRAHQAAMLDQYATLAAAGKDGKGDIGEIDMGVAGQIQTRLATYKALQKPVDLSKAFDTKVWQGVPVSNKSL</sequence>
<keyword evidence="12" id="KW-0732">Signal</keyword>
<evidence type="ECO:0000256" key="3">
    <source>
        <dbReference type="ARBA" id="ARBA00009406"/>
    </source>
</evidence>
<dbReference type="Proteomes" id="UP000054851">
    <property type="component" value="Unassembled WGS sequence"/>
</dbReference>
<evidence type="ECO:0000313" key="14">
    <source>
        <dbReference type="EMBL" id="SAK93983.1"/>
    </source>
</evidence>
<comment type="catalytic activity">
    <reaction evidence="11">
        <text>N(6)-(pyridoxal phosphate)-L-lysyl-[4-amino-5-hydroxymethyl-2-methylpyrimidine phosphate synthase] + L-histidyl-[4-amino-5-hydroxymethyl-2-methylpyrimidine phosphate synthase] + 2 Fe(3+) + 4 H2O = L-lysyl-[4-amino-5-hydroxymethyl-2-methylpyrimidine phosphate synthase] + (2S)-2-amino-5-hydroxy-4-oxopentanoyl-[4-amino-5-hydroxymethyl-2-methylpyrimidine phosphate synthase] + 4-amino-2-methyl-5-(phosphooxymethyl)pyrimidine + 3-oxopropanoate + 2 Fe(2+) + 2 H(+)</text>
        <dbReference type="Rhea" id="RHEA:65756"/>
        <dbReference type="Rhea" id="RHEA-COMP:16892"/>
        <dbReference type="Rhea" id="RHEA-COMP:16893"/>
        <dbReference type="Rhea" id="RHEA-COMP:16894"/>
        <dbReference type="Rhea" id="RHEA-COMP:16895"/>
        <dbReference type="ChEBI" id="CHEBI:15377"/>
        <dbReference type="ChEBI" id="CHEBI:15378"/>
        <dbReference type="ChEBI" id="CHEBI:29033"/>
        <dbReference type="ChEBI" id="CHEBI:29034"/>
        <dbReference type="ChEBI" id="CHEBI:29969"/>
        <dbReference type="ChEBI" id="CHEBI:29979"/>
        <dbReference type="ChEBI" id="CHEBI:33190"/>
        <dbReference type="ChEBI" id="CHEBI:58354"/>
        <dbReference type="ChEBI" id="CHEBI:143915"/>
        <dbReference type="ChEBI" id="CHEBI:157692"/>
    </reaction>
    <physiologicalReaction direction="left-to-right" evidence="11">
        <dbReference type="Rhea" id="RHEA:65757"/>
    </physiologicalReaction>
</comment>
<evidence type="ECO:0000256" key="5">
    <source>
        <dbReference type="ARBA" id="ARBA00022679"/>
    </source>
</evidence>
<protein>
    <recommendedName>
        <fullName evidence="10">Thiamine pyrimidine synthase</fullName>
    </recommendedName>
</protein>
<comment type="similarity">
    <text evidence="3">Belongs to the NMT1/THI5 family.</text>
</comment>
<name>A0A158DHN7_9BURK</name>
<dbReference type="InterPro" id="IPR027939">
    <property type="entry name" value="NMT1/THI5"/>
</dbReference>
<reference evidence="14" key="1">
    <citation type="submission" date="2016-01" db="EMBL/GenBank/DDBJ databases">
        <authorList>
            <person name="Peeters C."/>
        </authorList>
    </citation>
    <scope>NUCLEOTIDE SEQUENCE</scope>
    <source>
        <strain evidence="14">LMG 29322</strain>
    </source>
</reference>
<organism evidence="14 15">
    <name type="scientific">Caballeronia hypogeia</name>
    <dbReference type="NCBI Taxonomy" id="1777140"/>
    <lineage>
        <taxon>Bacteria</taxon>
        <taxon>Pseudomonadati</taxon>
        <taxon>Pseudomonadota</taxon>
        <taxon>Betaproteobacteria</taxon>
        <taxon>Burkholderiales</taxon>
        <taxon>Burkholderiaceae</taxon>
        <taxon>Caballeronia</taxon>
    </lineage>
</organism>
<evidence type="ECO:0000259" key="13">
    <source>
        <dbReference type="Pfam" id="PF09084"/>
    </source>
</evidence>
<dbReference type="RefSeq" id="WP_061172038.1">
    <property type="nucleotide sequence ID" value="NZ_FCOA02000044.1"/>
</dbReference>
<dbReference type="InterPro" id="IPR015168">
    <property type="entry name" value="SsuA/THI5"/>
</dbReference>
<keyword evidence="6" id="KW-0479">Metal-binding</keyword>
<proteinExistence type="inferred from homology"/>
<accession>A0A158DHN7</accession>
<evidence type="ECO:0000256" key="6">
    <source>
        <dbReference type="ARBA" id="ARBA00022723"/>
    </source>
</evidence>
<evidence type="ECO:0000313" key="15">
    <source>
        <dbReference type="Proteomes" id="UP000054851"/>
    </source>
</evidence>
<evidence type="ECO:0000256" key="2">
    <source>
        <dbReference type="ARBA" id="ARBA00004948"/>
    </source>
</evidence>
<feature type="domain" description="SsuA/THI5-like" evidence="13">
    <location>
        <begin position="42"/>
        <end position="253"/>
    </location>
</feature>
<evidence type="ECO:0000256" key="1">
    <source>
        <dbReference type="ARBA" id="ARBA00003469"/>
    </source>
</evidence>
<evidence type="ECO:0000256" key="7">
    <source>
        <dbReference type="ARBA" id="ARBA00022898"/>
    </source>
</evidence>
<comment type="function">
    <text evidence="1">Responsible for the formation of the pyrimidine heterocycle in the thiamine biosynthesis pathway. Catalyzes the formation of hydroxymethylpyrimidine phosphate (HMP-P) from histidine and pyridoxal phosphate (PLP). The protein uses PLP and the active site histidine to form HMP-P, generating an inactive enzyme. The enzyme can only undergo a single turnover, which suggests it is a suicide enzyme.</text>
</comment>
<dbReference type="GO" id="GO:0016740">
    <property type="term" value="F:transferase activity"/>
    <property type="evidence" value="ECO:0007669"/>
    <property type="project" value="UniProtKB-KW"/>
</dbReference>
<keyword evidence="7" id="KW-0663">Pyridoxal phosphate</keyword>
<dbReference type="PANTHER" id="PTHR31528">
    <property type="entry name" value="4-AMINO-5-HYDROXYMETHYL-2-METHYLPYRIMIDINE PHOSPHATE SYNTHASE THI11-RELATED"/>
    <property type="match status" value="1"/>
</dbReference>
<dbReference type="GO" id="GO:0046872">
    <property type="term" value="F:metal ion binding"/>
    <property type="evidence" value="ECO:0007669"/>
    <property type="project" value="UniProtKB-KW"/>
</dbReference>
<keyword evidence="5" id="KW-0808">Transferase</keyword>
<evidence type="ECO:0000256" key="12">
    <source>
        <dbReference type="SAM" id="SignalP"/>
    </source>
</evidence>
<evidence type="ECO:0000256" key="8">
    <source>
        <dbReference type="ARBA" id="ARBA00022977"/>
    </source>
</evidence>
<comment type="pathway">
    <text evidence="2">Cofactor biosynthesis; thiamine diphosphate biosynthesis.</text>
</comment>
<dbReference type="STRING" id="1777140.AWB79_07036"/>
<dbReference type="SUPFAM" id="SSF53850">
    <property type="entry name" value="Periplasmic binding protein-like II"/>
    <property type="match status" value="1"/>
</dbReference>
<keyword evidence="15" id="KW-1185">Reference proteome</keyword>
<comment type="caution">
    <text evidence="14">The sequence shown here is derived from an EMBL/GenBank/DDBJ whole genome shotgun (WGS) entry which is preliminary data.</text>
</comment>
<dbReference type="Gene3D" id="3.40.190.10">
    <property type="entry name" value="Periplasmic binding protein-like II"/>
    <property type="match status" value="2"/>
</dbReference>
<keyword evidence="8" id="KW-0784">Thiamine biosynthesis</keyword>
<dbReference type="GO" id="GO:0009228">
    <property type="term" value="P:thiamine biosynthetic process"/>
    <property type="evidence" value="ECO:0007669"/>
    <property type="project" value="UniProtKB-KW"/>
</dbReference>
<dbReference type="OrthoDB" id="8555942at2"/>
<keyword evidence="9" id="KW-0408">Iron</keyword>
<dbReference type="PANTHER" id="PTHR31528:SF1">
    <property type="entry name" value="4-AMINO-5-HYDROXYMETHYL-2-METHYLPYRIMIDINE PHOSPHATE SYNTHASE THI11-RELATED"/>
    <property type="match status" value="1"/>
</dbReference>
<dbReference type="AlphaFoldDB" id="A0A158DHN7"/>
<feature type="signal peptide" evidence="12">
    <location>
        <begin position="1"/>
        <end position="28"/>
    </location>
</feature>
<evidence type="ECO:0000256" key="11">
    <source>
        <dbReference type="ARBA" id="ARBA00048179"/>
    </source>
</evidence>
<evidence type="ECO:0000256" key="10">
    <source>
        <dbReference type="ARBA" id="ARBA00033171"/>
    </source>
</evidence>
<feature type="chain" id="PRO_5007624174" description="Thiamine pyrimidine synthase" evidence="12">
    <location>
        <begin position="29"/>
        <end position="336"/>
    </location>
</feature>
<dbReference type="EMBL" id="FCOA02000044">
    <property type="protein sequence ID" value="SAK93983.1"/>
    <property type="molecule type" value="Genomic_DNA"/>
</dbReference>
<dbReference type="Pfam" id="PF09084">
    <property type="entry name" value="NMT1"/>
    <property type="match status" value="1"/>
</dbReference>